<feature type="compositionally biased region" description="Basic and acidic residues" evidence="2">
    <location>
        <begin position="975"/>
        <end position="993"/>
    </location>
</feature>
<feature type="region of interest" description="Disordered" evidence="2">
    <location>
        <begin position="268"/>
        <end position="490"/>
    </location>
</feature>
<feature type="compositionally biased region" description="Basic and acidic residues" evidence="2">
    <location>
        <begin position="430"/>
        <end position="442"/>
    </location>
</feature>
<feature type="compositionally biased region" description="Basic and acidic residues" evidence="2">
    <location>
        <begin position="1365"/>
        <end position="1374"/>
    </location>
</feature>
<protein>
    <recommendedName>
        <fullName evidence="5">Ankyrin repeat domain-containing protein 11</fullName>
    </recommendedName>
</protein>
<feature type="region of interest" description="Disordered" evidence="2">
    <location>
        <begin position="1481"/>
        <end position="1580"/>
    </location>
</feature>
<evidence type="ECO:0000256" key="2">
    <source>
        <dbReference type="SAM" id="MobiDB-lite"/>
    </source>
</evidence>
<dbReference type="PROSITE" id="PS50297">
    <property type="entry name" value="ANK_REP_REGION"/>
    <property type="match status" value="3"/>
</dbReference>
<feature type="compositionally biased region" description="Basic and acidic residues" evidence="2">
    <location>
        <begin position="2445"/>
        <end position="2454"/>
    </location>
</feature>
<feature type="compositionally biased region" description="Basic and acidic residues" evidence="2">
    <location>
        <begin position="135"/>
        <end position="147"/>
    </location>
</feature>
<feature type="region of interest" description="Disordered" evidence="2">
    <location>
        <begin position="1681"/>
        <end position="1706"/>
    </location>
</feature>
<feature type="compositionally biased region" description="Basic and acidic residues" evidence="2">
    <location>
        <begin position="1498"/>
        <end position="1538"/>
    </location>
</feature>
<feature type="compositionally biased region" description="Basic residues" evidence="2">
    <location>
        <begin position="635"/>
        <end position="646"/>
    </location>
</feature>
<feature type="compositionally biased region" description="Basic and acidic residues" evidence="2">
    <location>
        <begin position="947"/>
        <end position="963"/>
    </location>
</feature>
<feature type="compositionally biased region" description="Basic and acidic residues" evidence="2">
    <location>
        <begin position="1441"/>
        <end position="1464"/>
    </location>
</feature>
<feature type="compositionally biased region" description="Basic and acidic residues" evidence="2">
    <location>
        <begin position="1166"/>
        <end position="1221"/>
    </location>
</feature>
<dbReference type="GeneTree" id="ENSGT00940000154742"/>
<keyword evidence="4" id="KW-1185">Reference proteome</keyword>
<keyword evidence="1" id="KW-0040">ANK repeat</keyword>
<feature type="compositionally biased region" description="Polar residues" evidence="2">
    <location>
        <begin position="853"/>
        <end position="877"/>
    </location>
</feature>
<dbReference type="Proteomes" id="UP000694388">
    <property type="component" value="Unplaced"/>
</dbReference>
<feature type="compositionally biased region" description="Basic residues" evidence="2">
    <location>
        <begin position="720"/>
        <end position="730"/>
    </location>
</feature>
<evidence type="ECO:0000313" key="4">
    <source>
        <dbReference type="Proteomes" id="UP000694388"/>
    </source>
</evidence>
<dbReference type="InterPro" id="IPR036770">
    <property type="entry name" value="Ankyrin_rpt-contain_sf"/>
</dbReference>
<dbReference type="GO" id="GO:0005654">
    <property type="term" value="C:nucleoplasm"/>
    <property type="evidence" value="ECO:0007669"/>
    <property type="project" value="TreeGrafter"/>
</dbReference>
<feature type="compositionally biased region" description="Basic and acidic residues" evidence="2">
    <location>
        <begin position="616"/>
        <end position="634"/>
    </location>
</feature>
<feature type="region of interest" description="Disordered" evidence="2">
    <location>
        <begin position="1324"/>
        <end position="1465"/>
    </location>
</feature>
<feature type="region of interest" description="Disordered" evidence="2">
    <location>
        <begin position="2439"/>
        <end position="2477"/>
    </location>
</feature>
<dbReference type="InterPro" id="IPR002110">
    <property type="entry name" value="Ankyrin_rpt"/>
</dbReference>
<dbReference type="PANTHER" id="PTHR24149">
    <property type="entry name" value="ANKYRIN REPEAT DOMAIN-CONTAINING PROTEIN 12"/>
    <property type="match status" value="1"/>
</dbReference>
<feature type="region of interest" description="Disordered" evidence="2">
    <location>
        <begin position="105"/>
        <end position="147"/>
    </location>
</feature>
<sequence>MTSIRKHVKKKQKKKQTHACCERNARCCVLDGTLTLVPCSFFPPISQTEKVVPPERKRMRKDSGSTRRDSGSGRKLGSLLGATAGLRLGYPLSERQQMALLMQMTAEATSSPADGGKDGTQNTPGQRKTPTSGSRPKDKVNKRNERGETALHMAAIRGDVRQLRDLITQGADVNVKDFAGWTPLHEACNHGYYLLAKQLLVAGADVNTRGLDDDTPLHDAANNGYLDVVRLLLRCGADPFQKNAKGERPVDVACTTTVEKLLHKELSWSASEDSSADSEEEAPSVAPSGMDEEFSCSESEARARSRGKSLDTPGKNSSSGSVSMSTTTPARPLKDEYEFDEDDEQETFKPADDKHLLKTKGSRKERNDDPDFTPSPAKQRPAASRKGSGANTKARKRPVRRITSDSDSSSEEELSVDLLKGPLSYNKADSACKPHNKAESNKSKKRIKEKRKGMLSTPPVQRLKGDSQGKNGGKQLVKDDSTTASKVRNNSLFSVDSSDSEIFERPKVREVVRTYSGAKPAPPGTTAQLKSVQYLTEKHVKAGRTEALRARLSPARSDVSFQSGSMRQETHSDSDRTSETCSSKSSKKKKKSKHRHRDKSLDRWGGMDGISNARSHLSEEASRVARTLDTDGKVLKKRKLKHKKKEREKSEGVVGRGCETVGSHATPGMKSSDGSFSASLRLSQGPLTEKHWDDGRDFGELRRKEDKDKQSKDDRERDKMKKKKKKKKSKRPSDEEDEDNEEKSCVSTTRALPQPQCVLPLTGPERRLWTSLDEPRVQSGQGSGERRNSAPVTERKDKRGVPGEHRERRDGQSIERAEPGVVVEDWLPSRNRHDDRRENKLGDWRDERIQATGFIQRSSSVSGQESKAAQRISNNLAPSADRKERKKEERRVREEATEGTEVKLPHTSEERRATHHAEKRDRKEGAMSERKLKEFLMEPSMPSPQRKGGEERRGSKSERKPNDDTACIAVAIRPLVDERRQGLTPERSKRDDPPNLTAYHWITSDEKKTGHSKHGVEERRENLDKKSRMQSGDERRSSLPSDRRDKDRDREIGDRREGEKKEKRVRKESGEQEAPNKHRGGDVRREKHRTSGDERRSSFSSGVLRVKEVSVARPSEERRNSGSNETRTTESHGDKRSHSLSIPHKLAGDDRRGSQAGRDGSSHTVAHTEKKVKTEHGEREKKDREWIGGDRLDRKLQDKDHLRNKDRECIENKPMDSREREKIVCKTEPQLQPQTVLEDHSAEVEEMFEKLFNRNHQKPEECPEMEYDEAAEASKELIAAENLSYQEWDFSVENEPDRAFLGAPLTEEREFFRKERLNKDFIERTQADYEREQREASILAQRCEEIRLDTSETKDVHKEKRRKEKDKERMREKIPVAFGKNQKDERRASKETAGLESSSRDVSVKNVTSKDASRHDVERLEVREKDQLDKEKKYSPVKSKSKADCEGDKLVKPKDAGARPKDKVLGAGDLMMTSFELMLSQKDREMEERHKRHKEKKRLREKDRIRQASADAGDRSKDKEKPATVRPGEQKEAMKHNMLDIPLGLPSKENSLQDTSDSATDGQQSSIVCSNEKDLRPADDAESKVFAPEPDQATLGSSCPLAIVSVPISEEDALPIPHSPFSIGTEQTFDSIDLPSLLTSGSGASACTDVIVSPPPQPPPAIPLTGFTVENAETEMSSAIGTSTPLNTESTWKSEHTDLPSLPSGCTTQTAPVEILETFQKPYTSPSYCTVPPNTEPCQASVSINAIETSKPGAYDSSSQFDYHSMAETKDRTFSSNCAVSPPDTAVMPSLSPISKPQAITMEKQDDSETFDCTSYNLPHDTTPESKISLKPQTPSELEVMQQPPPQTFLSAFSSDTGHSTMQEFVLDKTRFLVKSFPSPSRISPNTQDFLLESSCLRSPKYNSAPPPVNPIVYHVSEKSPVVTDNTLPHQSQYGIESTRQDGREISIGREPSLPVEIIENQTPPLGIAVPPKEKLGAAERVEYATATVPFTVPQHYLPDTCTAELGPKASSHTDFLQTVTTFASVAPSYDPITPVTDTHHFLSETTNFLSEKRHFLSETTDILSETRNMLSESSVSTVAPPLSIAHGFDPVAHVAPESLEIPSVAVGLASTCLYPTHISRQAVSMTHGLATQHPNLAKDGLPFMPSDVATVPQLQQPLPTPSPVLPMPSRSPVSSQPAQLELFSNTGKAWDEAADGVTPKAVCLQQQSRSQSQMMPATPPVYLGYAGDILSSPVRHLDRAFSTPATSSIFADNFPLVENALPRCKASPPRRHMSEPLNRPALGVVGESAENVLSVSFSSSSSSSSSCSPFRYSRSVLDGGPEPAAGELERLLGNMPEENVSVSLPTGDAVVQQESMGLVASRIPAPAHTPLLDELDFIMDDERGSNQPQMESPLRSHQPQSIVQICGQQNEYRHDGEAEESNEDEAAITGAEETENVMAEMPEESEKKQKGLEEVEGVEEQEQEEEEEEREEDEEIEKVAEINAVEEAQAKELEARSVSLQTFPTREVPASIGMYLGLSTALETEGTDSEMPSTAACLEAIAELHIAISGCSIVGEVGNGKEECTSISPTNVETGAVSVADVETPLTGDERLSSLSRATGDQALSPHPAMEGHVPPHSYTDVAQPSTIKAMERQEEKPLEGQENINFGGKVTNKESEAYSEQLSAPSNPDLTIERAKVEVLVKVEEPAGVTPVTAPSRVMTRSRANQAAGRQSSSPIEASATGGKTRGKLVEDDRPAVAQHTMQKRKLTTPARGGASTPAALGAAAQRQSKEPAQQSLAALVDSLKLEEIKPYQTARPNPYFEFLQMRKCIEERRRVLCAVIPQAPQCYDEFVTFTGSYLLDGKPASRLHVPTITPPPSLSEPLKDLFRQQEAVRGKLRLQHSIEREKLILSCEQEILRVHCRAARTLANQALPFSACTMLLDTEVYNMPHTHQPDQKTTVRDRFNARQFISWLQDVDDKFDKMKTSLLMRQQHEAAALNAVQRMEWQQKQQELEPASSKSLSILDVPAFYVPMVDVDDDFDLLPA</sequence>
<feature type="compositionally biased region" description="Basic and acidic residues" evidence="2">
    <location>
        <begin position="784"/>
        <end position="818"/>
    </location>
</feature>
<feature type="compositionally biased region" description="Basic and acidic residues" evidence="2">
    <location>
        <begin position="831"/>
        <end position="849"/>
    </location>
</feature>
<feature type="compositionally biased region" description="Basic and acidic residues" evidence="2">
    <location>
        <begin position="346"/>
        <end position="369"/>
    </location>
</feature>
<feature type="compositionally biased region" description="Basic and acidic residues" evidence="2">
    <location>
        <begin position="688"/>
        <end position="719"/>
    </location>
</feature>
<dbReference type="Gene3D" id="1.25.40.20">
    <property type="entry name" value="Ankyrin repeat-containing domain"/>
    <property type="match status" value="1"/>
</dbReference>
<dbReference type="SUPFAM" id="SSF48403">
    <property type="entry name" value="Ankyrin repeat"/>
    <property type="match status" value="1"/>
</dbReference>
<name>A0A8C4QF87_EPTBU</name>
<dbReference type="SMART" id="SM00248">
    <property type="entry name" value="ANK"/>
    <property type="match status" value="3"/>
</dbReference>
<feature type="compositionally biased region" description="Polar residues" evidence="2">
    <location>
        <begin position="1548"/>
        <end position="1569"/>
    </location>
</feature>
<reference evidence="3" key="1">
    <citation type="submission" date="2025-08" db="UniProtKB">
        <authorList>
            <consortium name="Ensembl"/>
        </authorList>
    </citation>
    <scope>IDENTIFICATION</scope>
</reference>
<feature type="compositionally biased region" description="Low complexity" evidence="2">
    <location>
        <begin position="2755"/>
        <end position="2767"/>
    </location>
</feature>
<proteinExistence type="predicted"/>
<evidence type="ECO:0000313" key="3">
    <source>
        <dbReference type="Ensembl" id="ENSEBUP00000014120.1"/>
    </source>
</evidence>
<feature type="compositionally biased region" description="Acidic residues" evidence="2">
    <location>
        <begin position="2455"/>
        <end position="2477"/>
    </location>
</feature>
<feature type="repeat" description="ANK" evidence="1">
    <location>
        <begin position="212"/>
        <end position="244"/>
    </location>
</feature>
<feature type="compositionally biased region" description="Basic and acidic residues" evidence="2">
    <location>
        <begin position="568"/>
        <end position="578"/>
    </location>
</feature>
<feature type="compositionally biased region" description="Basic and acidic residues" evidence="2">
    <location>
        <begin position="1127"/>
        <end position="1137"/>
    </location>
</feature>
<feature type="compositionally biased region" description="Polar residues" evidence="2">
    <location>
        <begin position="119"/>
        <end position="134"/>
    </location>
</feature>
<dbReference type="Ensembl" id="ENSEBUT00000014696.1">
    <property type="protein sequence ID" value="ENSEBUP00000014120.1"/>
    <property type="gene ID" value="ENSEBUG00000008890.1"/>
</dbReference>
<dbReference type="PANTHER" id="PTHR24149:SF15">
    <property type="entry name" value="ANKYRIN REPEAT DOMAIN-CONTAINING PROTEIN 11"/>
    <property type="match status" value="1"/>
</dbReference>
<dbReference type="OMA" id="IRLEHYL"/>
<feature type="compositionally biased region" description="Basic and acidic residues" evidence="2">
    <location>
        <begin position="880"/>
        <end position="936"/>
    </location>
</feature>
<feature type="compositionally biased region" description="Polar residues" evidence="2">
    <location>
        <begin position="2704"/>
        <end position="2718"/>
    </location>
</feature>
<feature type="compositionally biased region" description="Basic and acidic residues" evidence="2">
    <location>
        <begin position="764"/>
        <end position="776"/>
    </location>
</feature>
<dbReference type="PROSITE" id="PS50088">
    <property type="entry name" value="ANK_REPEAT"/>
    <property type="match status" value="3"/>
</dbReference>
<feature type="compositionally biased region" description="Basic and acidic residues" evidence="2">
    <location>
        <begin position="1003"/>
        <end position="1097"/>
    </location>
</feature>
<feature type="repeat" description="ANK" evidence="1">
    <location>
        <begin position="179"/>
        <end position="211"/>
    </location>
</feature>
<organism evidence="3 4">
    <name type="scientific">Eptatretus burgeri</name>
    <name type="common">Inshore hagfish</name>
    <dbReference type="NCBI Taxonomy" id="7764"/>
    <lineage>
        <taxon>Eukaryota</taxon>
        <taxon>Metazoa</taxon>
        <taxon>Chordata</taxon>
        <taxon>Craniata</taxon>
        <taxon>Vertebrata</taxon>
        <taxon>Cyclostomata</taxon>
        <taxon>Myxini</taxon>
        <taxon>Myxiniformes</taxon>
        <taxon>Myxinidae</taxon>
        <taxon>Eptatretinae</taxon>
        <taxon>Eptatretus</taxon>
    </lineage>
</organism>
<evidence type="ECO:0008006" key="5">
    <source>
        <dbReference type="Google" id="ProtNLM"/>
    </source>
</evidence>
<feature type="compositionally biased region" description="Basic and acidic residues" evidence="2">
    <location>
        <begin position="1571"/>
        <end position="1580"/>
    </location>
</feature>
<feature type="compositionally biased region" description="Basic and acidic residues" evidence="2">
    <location>
        <begin position="1411"/>
        <end position="1434"/>
    </location>
</feature>
<dbReference type="InterPro" id="IPR053210">
    <property type="entry name" value="ANKRD12"/>
</dbReference>
<feature type="region of interest" description="Disordered" evidence="2">
    <location>
        <begin position="2694"/>
        <end position="2776"/>
    </location>
</feature>
<feature type="compositionally biased region" description="Basic and acidic residues" evidence="2">
    <location>
        <begin position="1342"/>
        <end position="1358"/>
    </location>
</feature>
<accession>A0A8C4QF87</accession>
<feature type="compositionally biased region" description="Polar residues" evidence="2">
    <location>
        <begin position="672"/>
        <end position="686"/>
    </location>
</feature>
<feature type="compositionally biased region" description="Basic residues" evidence="2">
    <location>
        <begin position="585"/>
        <end position="598"/>
    </location>
</feature>
<feature type="compositionally biased region" description="Basic and acidic residues" evidence="2">
    <location>
        <begin position="52"/>
        <end position="72"/>
    </location>
</feature>
<feature type="compositionally biased region" description="Basic and acidic residues" evidence="2">
    <location>
        <begin position="1381"/>
        <end position="1390"/>
    </location>
</feature>
<feature type="region of interest" description="Disordered" evidence="2">
    <location>
        <begin position="50"/>
        <end position="78"/>
    </location>
</feature>
<feature type="compositionally biased region" description="Polar residues" evidence="2">
    <location>
        <begin position="1681"/>
        <end position="1691"/>
    </location>
</feature>
<feature type="repeat" description="ANK" evidence="1">
    <location>
        <begin position="146"/>
        <end position="178"/>
    </location>
</feature>
<evidence type="ECO:0000256" key="1">
    <source>
        <dbReference type="PROSITE-ProRule" id="PRU00023"/>
    </source>
</evidence>
<dbReference type="Pfam" id="PF12796">
    <property type="entry name" value="Ank_2"/>
    <property type="match status" value="1"/>
</dbReference>
<feature type="compositionally biased region" description="Low complexity" evidence="2">
    <location>
        <begin position="317"/>
        <end position="328"/>
    </location>
</feature>
<feature type="compositionally biased region" description="Basic and acidic residues" evidence="2">
    <location>
        <begin position="1324"/>
        <end position="1335"/>
    </location>
</feature>
<feature type="compositionally biased region" description="Basic residues" evidence="2">
    <location>
        <begin position="443"/>
        <end position="453"/>
    </location>
</feature>
<reference evidence="3" key="2">
    <citation type="submission" date="2025-09" db="UniProtKB">
        <authorList>
            <consortium name="Ensembl"/>
        </authorList>
    </citation>
    <scope>IDENTIFICATION</scope>
</reference>
<feature type="compositionally biased region" description="Basic and acidic residues" evidence="2">
    <location>
        <begin position="1105"/>
        <end position="1120"/>
    </location>
</feature>
<feature type="region of interest" description="Disordered" evidence="2">
    <location>
        <begin position="545"/>
        <end position="1221"/>
    </location>
</feature>